<proteinExistence type="predicted"/>
<feature type="region of interest" description="Disordered" evidence="1">
    <location>
        <begin position="718"/>
        <end position="747"/>
    </location>
</feature>
<dbReference type="OrthoDB" id="2564696at2759"/>
<dbReference type="STRING" id="139420.A0A371DTZ0"/>
<feature type="transmembrane region" description="Helical" evidence="2">
    <location>
        <begin position="255"/>
        <end position="272"/>
    </location>
</feature>
<feature type="transmembrane region" description="Helical" evidence="2">
    <location>
        <begin position="176"/>
        <end position="198"/>
    </location>
</feature>
<feature type="transmembrane region" description="Helical" evidence="2">
    <location>
        <begin position="140"/>
        <end position="164"/>
    </location>
</feature>
<gene>
    <name evidence="3" type="ORF">OH76DRAFT_1337508</name>
</gene>
<feature type="region of interest" description="Disordered" evidence="1">
    <location>
        <begin position="368"/>
        <end position="401"/>
    </location>
</feature>
<dbReference type="AlphaFoldDB" id="A0A371DTZ0"/>
<dbReference type="Proteomes" id="UP000256964">
    <property type="component" value="Unassembled WGS sequence"/>
</dbReference>
<reference evidence="3 4" key="1">
    <citation type="journal article" date="2018" name="Biotechnol. Biofuels">
        <title>Integrative visual omics of the white-rot fungus Polyporus brumalis exposes the biotechnological potential of its oxidative enzymes for delignifying raw plant biomass.</title>
        <authorList>
            <person name="Miyauchi S."/>
            <person name="Rancon A."/>
            <person name="Drula E."/>
            <person name="Hage H."/>
            <person name="Chaduli D."/>
            <person name="Favel A."/>
            <person name="Grisel S."/>
            <person name="Henrissat B."/>
            <person name="Herpoel-Gimbert I."/>
            <person name="Ruiz-Duenas F.J."/>
            <person name="Chevret D."/>
            <person name="Hainaut M."/>
            <person name="Lin J."/>
            <person name="Wang M."/>
            <person name="Pangilinan J."/>
            <person name="Lipzen A."/>
            <person name="Lesage-Meessen L."/>
            <person name="Navarro D."/>
            <person name="Riley R."/>
            <person name="Grigoriev I.V."/>
            <person name="Zhou S."/>
            <person name="Raouche S."/>
            <person name="Rosso M.N."/>
        </authorList>
    </citation>
    <scope>NUCLEOTIDE SEQUENCE [LARGE SCALE GENOMIC DNA]</scope>
    <source>
        <strain evidence="3 4">BRFM 1820</strain>
    </source>
</reference>
<feature type="compositionally biased region" description="Low complexity" evidence="1">
    <location>
        <begin position="839"/>
        <end position="859"/>
    </location>
</feature>
<protein>
    <submittedName>
        <fullName evidence="3">Uncharacterized protein</fullName>
    </submittedName>
</protein>
<feature type="transmembrane region" description="Helical" evidence="2">
    <location>
        <begin position="218"/>
        <end position="243"/>
    </location>
</feature>
<keyword evidence="2" id="KW-0812">Transmembrane</keyword>
<dbReference type="EMBL" id="KZ857381">
    <property type="protein sequence ID" value="RDX56009.1"/>
    <property type="molecule type" value="Genomic_DNA"/>
</dbReference>
<keyword evidence="4" id="KW-1185">Reference proteome</keyword>
<keyword evidence="2" id="KW-1133">Transmembrane helix</keyword>
<feature type="region of interest" description="Disordered" evidence="1">
    <location>
        <begin position="560"/>
        <end position="595"/>
    </location>
</feature>
<evidence type="ECO:0000256" key="1">
    <source>
        <dbReference type="SAM" id="MobiDB-lite"/>
    </source>
</evidence>
<keyword evidence="2" id="KW-0472">Membrane</keyword>
<feature type="region of interest" description="Disordered" evidence="1">
    <location>
        <begin position="814"/>
        <end position="911"/>
    </location>
</feature>
<name>A0A371DTZ0_9APHY</name>
<evidence type="ECO:0000313" key="3">
    <source>
        <dbReference type="EMBL" id="RDX56009.1"/>
    </source>
</evidence>
<evidence type="ECO:0000256" key="2">
    <source>
        <dbReference type="SAM" id="Phobius"/>
    </source>
</evidence>
<organism evidence="3 4">
    <name type="scientific">Lentinus brumalis</name>
    <dbReference type="NCBI Taxonomy" id="2498619"/>
    <lineage>
        <taxon>Eukaryota</taxon>
        <taxon>Fungi</taxon>
        <taxon>Dikarya</taxon>
        <taxon>Basidiomycota</taxon>
        <taxon>Agaricomycotina</taxon>
        <taxon>Agaricomycetes</taxon>
        <taxon>Polyporales</taxon>
        <taxon>Polyporaceae</taxon>
        <taxon>Lentinus</taxon>
    </lineage>
</organism>
<sequence length="911" mass="99449">MVSQSVAPGAAFRSLSPNDAIQFILADIPIFTVGILAFGTFTFFFLMKRVDRWVLCLHISVLLAFLAAVLDLSQLLSRGHSGHSKDEAAGVNSLISAREIFYASANTMRFVFYWGFVATIPLGETIPEGNTMHSGSWRRWGMMGIFLKWSTVVVMLVITILQIVHRDVDAFEKIGPLYEAEAALEIILSAIFILKLLLNTWARYPVGSTTQTKGKILIQYAPIIVALLFSLWIAVGNVILFEFTETVLGRFMRALELYIALVYMLTISFHHLRHLSFFPIYRPATNGPSRANTFQRSSIEKVDGFMDVKAVPEPVKVDNLMQALEEQYRYAQAVPPTMERNSAKSAKVESADTRQSMAARLSTWLGVARPLPRPPQDVQAQPWDVDTERGPSPVTPTAPQPWYAEEKPRLDALAVPTQVELDEDEQRGVSPLPDYAIRPPQVVETAAPSPVPSLKPNSSTMSVEDAELNSVTSPVPNRDWQDIEYSNAVRYSGANEDVLANALKQKYYQQQNDSFSSIARNIQVISPTSDDEASRPNSLAASQYAPSIYPMSPLASTAVTPLQRSRPLPPMPIQNRMSMLASPRSPVPPDSARSSNMSILLRQQNELDESIAALRQFSPSKQAFGMDAYSPPVDSSAYYNQYSQNTSQRTGGLSPIPSMGTEEYRYPSPDPTLATPSPDRGLQSSAQSEFYLEHQPPLNRSSMDSGVMPAPLPVAELSRPASPAGTLAPPPMPGSRFSDASSIGSRSQRKVIGSMGTQYDITSFVGNLTVPVNPKDSVLSASSAVSDDGSVGVATVARPGFMQLARPTLVMQATRTEETPAQSSPVRSASTRALPQIPKPASQTQTQTPPAQPEQLAPPRFRRAVGLPARPRLSVRNLTPVDEKLASPSDTATLVTSPQSGSGTPMTGKAW</sequence>
<evidence type="ECO:0000313" key="4">
    <source>
        <dbReference type="Proteomes" id="UP000256964"/>
    </source>
</evidence>
<feature type="transmembrane region" description="Helical" evidence="2">
    <location>
        <begin position="53"/>
        <end position="70"/>
    </location>
</feature>
<feature type="compositionally biased region" description="Polar residues" evidence="1">
    <location>
        <begin position="888"/>
        <end position="905"/>
    </location>
</feature>
<feature type="compositionally biased region" description="Polar residues" evidence="1">
    <location>
        <begin position="814"/>
        <end position="833"/>
    </location>
</feature>
<feature type="transmembrane region" description="Helical" evidence="2">
    <location>
        <begin position="20"/>
        <end position="46"/>
    </location>
</feature>
<accession>A0A371DTZ0</accession>
<feature type="region of interest" description="Disordered" evidence="1">
    <location>
        <begin position="644"/>
        <end position="684"/>
    </location>
</feature>